<accession>A0A072P247</accession>
<dbReference type="EMBL" id="AMGV01000011">
    <property type="protein sequence ID" value="KEF53916.1"/>
    <property type="molecule type" value="Genomic_DNA"/>
</dbReference>
<dbReference type="PANTHER" id="PTHR37534:SF46">
    <property type="entry name" value="ZN(II)2CYS6 TRANSCRIPTION FACTOR (EUROFUNG)"/>
    <property type="match status" value="1"/>
</dbReference>
<keyword evidence="4" id="KW-0804">Transcription</keyword>
<dbReference type="CDD" id="cd00067">
    <property type="entry name" value="GAL4"/>
    <property type="match status" value="1"/>
</dbReference>
<evidence type="ECO:0000256" key="1">
    <source>
        <dbReference type="ARBA" id="ARBA00004123"/>
    </source>
</evidence>
<dbReference type="OrthoDB" id="4158899at2759"/>
<dbReference type="HOGENOM" id="CLU_036113_0_0_1"/>
<dbReference type="SUPFAM" id="SSF57701">
    <property type="entry name" value="Zn2/Cys6 DNA-binding domain"/>
    <property type="match status" value="1"/>
</dbReference>
<protein>
    <recommendedName>
        <fullName evidence="7">Zn(2)-C6 fungal-type domain-containing protein</fullName>
    </recommendedName>
</protein>
<dbReference type="GeneID" id="25284619"/>
<dbReference type="PANTHER" id="PTHR37534">
    <property type="entry name" value="TRANSCRIPTIONAL ACTIVATOR PROTEIN UGA3"/>
    <property type="match status" value="1"/>
</dbReference>
<dbReference type="InterPro" id="IPR036864">
    <property type="entry name" value="Zn2-C6_fun-type_DNA-bd_sf"/>
</dbReference>
<keyword evidence="5" id="KW-0539">Nucleus</keyword>
<feature type="domain" description="Zn(2)-C6 fungal-type" evidence="7">
    <location>
        <begin position="6"/>
        <end position="38"/>
    </location>
</feature>
<dbReference type="VEuPathDB" id="FungiDB:A1O9_09711"/>
<comment type="caution">
    <text evidence="8">The sequence shown here is derived from an EMBL/GenBank/DDBJ whole genome shotgun (WGS) entry which is preliminary data.</text>
</comment>
<dbReference type="Gene3D" id="4.10.240.10">
    <property type="entry name" value="Zn(2)-C6 fungal-type DNA-binding domain"/>
    <property type="match status" value="1"/>
</dbReference>
<sequence length="463" mass="51764">MKPSRSCDKCYRIKARCDYVQGSSECERCARLGHACKVERAVLHPGRPRTAVKSQSTVSPKQKHASPATLANRSQARLQSEGHLLPVWGAFGQNELPLLEFALHPDQIGNWLYGPTFTNTMRTDLTTHIWGNSEELKDAFLAFASVFLVSKHADSAEALSRQHVQRGSRAVQRLANLSTVTIDSARTALTLALLLSTYNDLVTGAPAFALSRSALLRAMPYRKQLILPTTEGTNPHIICILFMEATECLVIGQVPLFRHQPLQGNTLVDKYYGISHELLPFLYDICVLYSSIKAGSISWLSRTLEFERITKLVDPWSPELAIEARDGVIKNSDEKHHFLLQAKVFKSAVQLLLLHTQRNPEAIALARARAVQVHSEFLDLMQHAVDRPNYALFPYFVACLELVDPDDELASIVLDTMNKSSAGLAPASCQSMLQCLKHIWKRRRQRPDLAWFECVDEAVAMGP</sequence>
<dbReference type="InterPro" id="IPR001138">
    <property type="entry name" value="Zn2Cys6_DnaBD"/>
</dbReference>
<feature type="region of interest" description="Disordered" evidence="6">
    <location>
        <begin position="47"/>
        <end position="69"/>
    </location>
</feature>
<comment type="subcellular location">
    <subcellularLocation>
        <location evidence="1">Nucleus</location>
    </subcellularLocation>
</comment>
<dbReference type="GO" id="GO:0008270">
    <property type="term" value="F:zinc ion binding"/>
    <property type="evidence" value="ECO:0007669"/>
    <property type="project" value="InterPro"/>
</dbReference>
<dbReference type="GO" id="GO:0003677">
    <property type="term" value="F:DNA binding"/>
    <property type="evidence" value="ECO:0007669"/>
    <property type="project" value="UniProtKB-KW"/>
</dbReference>
<evidence type="ECO:0000313" key="9">
    <source>
        <dbReference type="Proteomes" id="UP000027920"/>
    </source>
</evidence>
<gene>
    <name evidence="8" type="ORF">A1O9_09711</name>
</gene>
<dbReference type="Proteomes" id="UP000027920">
    <property type="component" value="Unassembled WGS sequence"/>
</dbReference>
<evidence type="ECO:0000256" key="5">
    <source>
        <dbReference type="ARBA" id="ARBA00023242"/>
    </source>
</evidence>
<organism evidence="8 9">
    <name type="scientific">Exophiala aquamarina CBS 119918</name>
    <dbReference type="NCBI Taxonomy" id="1182545"/>
    <lineage>
        <taxon>Eukaryota</taxon>
        <taxon>Fungi</taxon>
        <taxon>Dikarya</taxon>
        <taxon>Ascomycota</taxon>
        <taxon>Pezizomycotina</taxon>
        <taxon>Eurotiomycetes</taxon>
        <taxon>Chaetothyriomycetidae</taxon>
        <taxon>Chaetothyriales</taxon>
        <taxon>Herpotrichiellaceae</taxon>
        <taxon>Exophiala</taxon>
    </lineage>
</organism>
<evidence type="ECO:0000259" key="7">
    <source>
        <dbReference type="PROSITE" id="PS50048"/>
    </source>
</evidence>
<keyword evidence="9" id="KW-1185">Reference proteome</keyword>
<dbReference type="AlphaFoldDB" id="A0A072P247"/>
<proteinExistence type="predicted"/>
<evidence type="ECO:0000256" key="6">
    <source>
        <dbReference type="SAM" id="MobiDB-lite"/>
    </source>
</evidence>
<evidence type="ECO:0000313" key="8">
    <source>
        <dbReference type="EMBL" id="KEF53916.1"/>
    </source>
</evidence>
<dbReference type="PROSITE" id="PS50048">
    <property type="entry name" value="ZN2_CY6_FUNGAL_2"/>
    <property type="match status" value="1"/>
</dbReference>
<reference evidence="8 9" key="1">
    <citation type="submission" date="2013-03" db="EMBL/GenBank/DDBJ databases">
        <title>The Genome Sequence of Exophiala aquamarina CBS 119918.</title>
        <authorList>
            <consortium name="The Broad Institute Genomics Platform"/>
            <person name="Cuomo C."/>
            <person name="de Hoog S."/>
            <person name="Gorbushina A."/>
            <person name="Walker B."/>
            <person name="Young S.K."/>
            <person name="Zeng Q."/>
            <person name="Gargeya S."/>
            <person name="Fitzgerald M."/>
            <person name="Haas B."/>
            <person name="Abouelleil A."/>
            <person name="Allen A.W."/>
            <person name="Alvarado L."/>
            <person name="Arachchi H.M."/>
            <person name="Berlin A.M."/>
            <person name="Chapman S.B."/>
            <person name="Gainer-Dewar J."/>
            <person name="Goldberg J."/>
            <person name="Griggs A."/>
            <person name="Gujja S."/>
            <person name="Hansen M."/>
            <person name="Howarth C."/>
            <person name="Imamovic A."/>
            <person name="Ireland A."/>
            <person name="Larimer J."/>
            <person name="McCowan C."/>
            <person name="Murphy C."/>
            <person name="Pearson M."/>
            <person name="Poon T.W."/>
            <person name="Priest M."/>
            <person name="Roberts A."/>
            <person name="Saif S."/>
            <person name="Shea T."/>
            <person name="Sisk P."/>
            <person name="Sykes S."/>
            <person name="Wortman J."/>
            <person name="Nusbaum C."/>
            <person name="Birren B."/>
        </authorList>
    </citation>
    <scope>NUCLEOTIDE SEQUENCE [LARGE SCALE GENOMIC DNA]</scope>
    <source>
        <strain evidence="8 9">CBS 119918</strain>
    </source>
</reference>
<name>A0A072P247_9EURO</name>
<dbReference type="Pfam" id="PF11951">
    <property type="entry name" value="Fungal_trans_2"/>
    <property type="match status" value="1"/>
</dbReference>
<dbReference type="RefSeq" id="XP_013256506.1">
    <property type="nucleotide sequence ID" value="XM_013401052.1"/>
</dbReference>
<dbReference type="GO" id="GO:0005634">
    <property type="term" value="C:nucleus"/>
    <property type="evidence" value="ECO:0007669"/>
    <property type="project" value="UniProtKB-SubCell"/>
</dbReference>
<keyword evidence="2" id="KW-0805">Transcription regulation</keyword>
<dbReference type="GO" id="GO:0000981">
    <property type="term" value="F:DNA-binding transcription factor activity, RNA polymerase II-specific"/>
    <property type="evidence" value="ECO:0007669"/>
    <property type="project" value="InterPro"/>
</dbReference>
<evidence type="ECO:0000256" key="2">
    <source>
        <dbReference type="ARBA" id="ARBA00023015"/>
    </source>
</evidence>
<dbReference type="InterPro" id="IPR021858">
    <property type="entry name" value="Fun_TF"/>
</dbReference>
<evidence type="ECO:0000256" key="4">
    <source>
        <dbReference type="ARBA" id="ARBA00023163"/>
    </source>
</evidence>
<evidence type="ECO:0000256" key="3">
    <source>
        <dbReference type="ARBA" id="ARBA00023125"/>
    </source>
</evidence>
<keyword evidence="3" id="KW-0238">DNA-binding</keyword>